<proteinExistence type="predicted"/>
<dbReference type="AlphaFoldDB" id="A0A5S3VD46"/>
<dbReference type="EMBL" id="PNBX01000008">
    <property type="protein sequence ID" value="TMO69946.1"/>
    <property type="molecule type" value="Genomic_DNA"/>
</dbReference>
<accession>A0A5S3VD46</accession>
<reference evidence="1 2" key="1">
    <citation type="submission" date="2018-01" db="EMBL/GenBank/DDBJ databases">
        <authorList>
            <person name="Paulsen S."/>
            <person name="Gram L.K."/>
        </authorList>
    </citation>
    <scope>NUCLEOTIDE SEQUENCE [LARGE SCALE GENOMIC DNA]</scope>
    <source>
        <strain evidence="1 2">S3790</strain>
    </source>
</reference>
<dbReference type="RefSeq" id="WP_138589888.1">
    <property type="nucleotide sequence ID" value="NZ_PNBX01000008.1"/>
</dbReference>
<sequence>MDLLLIMFLGFSLCSVFTLFVVAKGHNTGVVEEKVAAKVEELIRSTAQDADRVDMHGRAHILVMDLADTLEERDALERGTQMKSIYTRAKSYKRSAKVNNVVQFSDESSAAPVLKSIK</sequence>
<dbReference type="Proteomes" id="UP000307217">
    <property type="component" value="Unassembled WGS sequence"/>
</dbReference>
<comment type="caution">
    <text evidence="1">The sequence shown here is derived from an EMBL/GenBank/DDBJ whole genome shotgun (WGS) entry which is preliminary data.</text>
</comment>
<reference evidence="2" key="2">
    <citation type="submission" date="2019-06" db="EMBL/GenBank/DDBJ databases">
        <title>Co-occurence of chitin degradation, pigmentation and bioactivity in marine Pseudoalteromonas.</title>
        <authorList>
            <person name="Sonnenschein E.C."/>
            <person name="Bech P.K."/>
        </authorList>
    </citation>
    <scope>NUCLEOTIDE SEQUENCE [LARGE SCALE GENOMIC DNA]</scope>
    <source>
        <strain evidence="2">S3790</strain>
    </source>
</reference>
<evidence type="ECO:0000313" key="1">
    <source>
        <dbReference type="EMBL" id="TMO69946.1"/>
    </source>
</evidence>
<gene>
    <name evidence="1" type="ORF">CWC19_02835</name>
</gene>
<evidence type="ECO:0000313" key="2">
    <source>
        <dbReference type="Proteomes" id="UP000307217"/>
    </source>
</evidence>
<protein>
    <submittedName>
        <fullName evidence="1">Uncharacterized protein</fullName>
    </submittedName>
</protein>
<name>A0A5S3VD46_9GAMM</name>
<organism evidence="1 2">
    <name type="scientific">Pseudoalteromonas aurantia</name>
    <dbReference type="NCBI Taxonomy" id="43654"/>
    <lineage>
        <taxon>Bacteria</taxon>
        <taxon>Pseudomonadati</taxon>
        <taxon>Pseudomonadota</taxon>
        <taxon>Gammaproteobacteria</taxon>
        <taxon>Alteromonadales</taxon>
        <taxon>Pseudoalteromonadaceae</taxon>
        <taxon>Pseudoalteromonas</taxon>
    </lineage>
</organism>